<reference evidence="1 2" key="1">
    <citation type="submission" date="2018-06" db="EMBL/GenBank/DDBJ databases">
        <authorList>
            <consortium name="Pathogen Informatics"/>
            <person name="Doyle S."/>
        </authorList>
    </citation>
    <scope>NUCLEOTIDE SEQUENCE [LARGE SCALE GENOMIC DNA]</scope>
    <source>
        <strain evidence="1 2">NCTC13533</strain>
    </source>
</reference>
<dbReference type="Proteomes" id="UP000255224">
    <property type="component" value="Unassembled WGS sequence"/>
</dbReference>
<dbReference type="OrthoDB" id="1094004at2"/>
<name>A0A376DW85_CHRCU</name>
<dbReference type="RefSeq" id="WP_123880235.1">
    <property type="nucleotide sequence ID" value="NZ_CP033920.1"/>
</dbReference>
<evidence type="ECO:0000313" key="2">
    <source>
        <dbReference type="Proteomes" id="UP000255224"/>
    </source>
</evidence>
<protein>
    <submittedName>
        <fullName evidence="1">Uncharacterized protein</fullName>
    </submittedName>
</protein>
<dbReference type="EMBL" id="UFVQ01000003">
    <property type="protein sequence ID" value="STC95659.1"/>
    <property type="molecule type" value="Genomic_DNA"/>
</dbReference>
<gene>
    <name evidence="1" type="ORF">NCTC13533_01948</name>
</gene>
<accession>A0A376DW85</accession>
<organism evidence="1 2">
    <name type="scientific">Chryseobacterium carnipullorum</name>
    <dbReference type="NCBI Taxonomy" id="1124835"/>
    <lineage>
        <taxon>Bacteria</taxon>
        <taxon>Pseudomonadati</taxon>
        <taxon>Bacteroidota</taxon>
        <taxon>Flavobacteriia</taxon>
        <taxon>Flavobacteriales</taxon>
        <taxon>Weeksellaceae</taxon>
        <taxon>Chryseobacterium group</taxon>
        <taxon>Chryseobacterium</taxon>
    </lineage>
</organism>
<evidence type="ECO:0000313" key="1">
    <source>
        <dbReference type="EMBL" id="STC95659.1"/>
    </source>
</evidence>
<sequence length="152" mass="17917">MIVTEIFYGVKCDRCGEMNDNGEYAFWNDESGAIENAYDSDWREIKGKHYCENCHEVNEETDEIIVYQDYSDQLKSLIKFIDSVAKGINRKVHEYNAEFVVKCSFYKKPKMEVFEENFIQSLLGKLFISLEYEQDKYNRTTCIIKLKHGLTT</sequence>
<dbReference type="AlphaFoldDB" id="A0A376DW85"/>
<proteinExistence type="predicted"/>